<feature type="transmembrane region" description="Helical" evidence="7">
    <location>
        <begin position="356"/>
        <end position="376"/>
    </location>
</feature>
<evidence type="ECO:0000256" key="6">
    <source>
        <dbReference type="ARBA" id="ARBA00023136"/>
    </source>
</evidence>
<dbReference type="PANTHER" id="PTHR33362">
    <property type="entry name" value="SIALIC ACID TRAP TRANSPORTER PERMEASE PROTEIN SIAT-RELATED"/>
    <property type="match status" value="1"/>
</dbReference>
<keyword evidence="6 7" id="KW-0472">Membrane</keyword>
<dbReference type="PANTHER" id="PTHR33362:SF3">
    <property type="entry name" value="SIALIC ACID TRAP TRANSPORTER PERMEASE PROTEIN SIAT"/>
    <property type="match status" value="1"/>
</dbReference>
<feature type="transmembrane region" description="Helical" evidence="7">
    <location>
        <begin position="157"/>
        <end position="190"/>
    </location>
</feature>
<protein>
    <submittedName>
        <fullName evidence="9">C4-dicarboxylate ABC transporter permease</fullName>
    </submittedName>
</protein>
<dbReference type="PIRSF" id="PIRSF006066">
    <property type="entry name" value="HI0050"/>
    <property type="match status" value="1"/>
</dbReference>
<dbReference type="EMBL" id="AP014924">
    <property type="protein sequence ID" value="BAS27920.1"/>
    <property type="molecule type" value="Genomic_DNA"/>
</dbReference>
<dbReference type="GO" id="GO:0005886">
    <property type="term" value="C:plasma membrane"/>
    <property type="evidence" value="ECO:0007669"/>
    <property type="project" value="UniProtKB-SubCell"/>
</dbReference>
<dbReference type="InterPro" id="IPR010656">
    <property type="entry name" value="DctM"/>
</dbReference>
<dbReference type="NCBIfam" id="TIGR00786">
    <property type="entry name" value="dctM"/>
    <property type="match status" value="1"/>
</dbReference>
<keyword evidence="10" id="KW-1185">Reference proteome</keyword>
<keyword evidence="4 7" id="KW-0812">Transmembrane</keyword>
<feature type="transmembrane region" description="Helical" evidence="7">
    <location>
        <begin position="210"/>
        <end position="235"/>
    </location>
</feature>
<evidence type="ECO:0000256" key="4">
    <source>
        <dbReference type="ARBA" id="ARBA00022692"/>
    </source>
</evidence>
<dbReference type="Proteomes" id="UP000065807">
    <property type="component" value="Chromosome"/>
</dbReference>
<keyword evidence="3" id="KW-0997">Cell inner membrane</keyword>
<evidence type="ECO:0000313" key="10">
    <source>
        <dbReference type="Proteomes" id="UP000065807"/>
    </source>
</evidence>
<dbReference type="KEGG" id="lpil:LIP_2079"/>
<evidence type="ECO:0000256" key="7">
    <source>
        <dbReference type="SAM" id="Phobius"/>
    </source>
</evidence>
<feature type="transmembrane region" description="Helical" evidence="7">
    <location>
        <begin position="314"/>
        <end position="344"/>
    </location>
</feature>
<keyword evidence="5 7" id="KW-1133">Transmembrane helix</keyword>
<reference evidence="10" key="2">
    <citation type="journal article" date="2016" name="Int. J. Syst. Evol. Microbiol.">
        <title>Complete genome sequence and cell structure of Limnochorda pilosa, a Gram-negative spore-former within the phylum Firmicutes.</title>
        <authorList>
            <person name="Watanabe M."/>
            <person name="Kojima H."/>
            <person name="Fukui M."/>
        </authorList>
    </citation>
    <scope>NUCLEOTIDE SEQUENCE [LARGE SCALE GENOMIC DNA]</scope>
    <source>
        <strain evidence="10">HC45</strain>
    </source>
</reference>
<accession>A0A0K2SLE0</accession>
<evidence type="ECO:0000259" key="8">
    <source>
        <dbReference type="Pfam" id="PF06808"/>
    </source>
</evidence>
<feature type="transmembrane region" description="Helical" evidence="7">
    <location>
        <begin position="269"/>
        <end position="294"/>
    </location>
</feature>
<keyword evidence="2" id="KW-1003">Cell membrane</keyword>
<evidence type="ECO:0000256" key="2">
    <source>
        <dbReference type="ARBA" id="ARBA00022475"/>
    </source>
</evidence>
<evidence type="ECO:0000256" key="5">
    <source>
        <dbReference type="ARBA" id="ARBA00022989"/>
    </source>
</evidence>
<dbReference type="RefSeq" id="WP_068137477.1">
    <property type="nucleotide sequence ID" value="NZ_AP014924.1"/>
</dbReference>
<feature type="domain" description="TRAP C4-dicarboxylate transport system permease DctM subunit" evidence="8">
    <location>
        <begin position="8"/>
        <end position="416"/>
    </location>
</feature>
<name>A0A0K2SLE0_LIMPI</name>
<dbReference type="AlphaFoldDB" id="A0A0K2SLE0"/>
<organism evidence="9 10">
    <name type="scientific">Limnochorda pilosa</name>
    <dbReference type="NCBI Taxonomy" id="1555112"/>
    <lineage>
        <taxon>Bacteria</taxon>
        <taxon>Bacillati</taxon>
        <taxon>Bacillota</taxon>
        <taxon>Limnochordia</taxon>
        <taxon>Limnochordales</taxon>
        <taxon>Limnochordaceae</taxon>
        <taxon>Limnochorda</taxon>
    </lineage>
</organism>
<gene>
    <name evidence="9" type="ORF">LIP_2079</name>
</gene>
<dbReference type="Pfam" id="PF06808">
    <property type="entry name" value="DctM"/>
    <property type="match status" value="1"/>
</dbReference>
<evidence type="ECO:0000313" key="9">
    <source>
        <dbReference type="EMBL" id="BAS27920.1"/>
    </source>
</evidence>
<sequence>MALAVLLTTFLVLLAVRIPIAFALGLTSLAYVVLFVPGISLTVLTQQMFAGADSFTLTAIPFFVLAGELMNAGGVARRLVQFSKTLVGHFTGGVGVVALFSSMIFASFSGSAVANAVGTGTVTIPAMIRTGYTRGLAAAVESSSSSLGAIIPPSIPMVVYGALAGVSIGGLFVAGYVPGIIFGLGLALIIRLRAKQLGIPVEKRASRRELLASLKESALALLTPIIIMGGILGGVMTPTEAGAVGALYTLFVAVVIYRELALRDLPRVLVNTAATTGVVMLVMTIASVFSWIMAYEMIPATLAQSLLATIGRPWLLMIVLVLVMLAIGTFIDTLSAIIILTPVIIPIASTAGVDPLFLGLIITTALTFGVLTPPVGTVLFVTSSIAGTTIEETAKAVLPFVAILVGGTLLLAVSPQVALWLPRLLGF</sequence>
<dbReference type="GO" id="GO:0022857">
    <property type="term" value="F:transmembrane transporter activity"/>
    <property type="evidence" value="ECO:0007669"/>
    <property type="project" value="TreeGrafter"/>
</dbReference>
<evidence type="ECO:0000256" key="1">
    <source>
        <dbReference type="ARBA" id="ARBA00004429"/>
    </source>
</evidence>
<dbReference type="PATRIC" id="fig|1555112.3.peg.2117"/>
<dbReference type="InterPro" id="IPR004681">
    <property type="entry name" value="TRAP_DctM"/>
</dbReference>
<dbReference type="STRING" id="1555112.LIP_2079"/>
<comment type="subcellular location">
    <subcellularLocation>
        <location evidence="1">Cell inner membrane</location>
        <topology evidence="1">Multi-pass membrane protein</topology>
    </subcellularLocation>
</comment>
<feature type="transmembrane region" description="Helical" evidence="7">
    <location>
        <begin position="86"/>
        <end position="108"/>
    </location>
</feature>
<feature type="transmembrane region" description="Helical" evidence="7">
    <location>
        <begin position="47"/>
        <end position="66"/>
    </location>
</feature>
<reference evidence="10" key="1">
    <citation type="submission" date="2015-07" db="EMBL/GenBank/DDBJ databases">
        <title>Complete genome sequence and phylogenetic analysis of Limnochorda pilosa.</title>
        <authorList>
            <person name="Watanabe M."/>
            <person name="Kojima H."/>
            <person name="Fukui M."/>
        </authorList>
    </citation>
    <scope>NUCLEOTIDE SEQUENCE [LARGE SCALE GENOMIC DNA]</scope>
    <source>
        <strain evidence="10">HC45</strain>
    </source>
</reference>
<dbReference type="OrthoDB" id="9772674at2"/>
<proteinExistence type="predicted"/>
<feature type="transmembrane region" description="Helical" evidence="7">
    <location>
        <begin position="241"/>
        <end position="257"/>
    </location>
</feature>
<evidence type="ECO:0000256" key="3">
    <source>
        <dbReference type="ARBA" id="ARBA00022519"/>
    </source>
</evidence>
<feature type="transmembrane region" description="Helical" evidence="7">
    <location>
        <begin position="396"/>
        <end position="421"/>
    </location>
</feature>